<dbReference type="InterPro" id="IPR036259">
    <property type="entry name" value="MFS_trans_sf"/>
</dbReference>
<proteinExistence type="predicted"/>
<feature type="transmembrane region" description="Helical" evidence="6">
    <location>
        <begin position="231"/>
        <end position="252"/>
    </location>
</feature>
<evidence type="ECO:0000256" key="3">
    <source>
        <dbReference type="ARBA" id="ARBA00022692"/>
    </source>
</evidence>
<dbReference type="PANTHER" id="PTHR23503">
    <property type="entry name" value="SOLUTE CARRIER FAMILY 2"/>
    <property type="match status" value="1"/>
</dbReference>
<dbReference type="InterPro" id="IPR045263">
    <property type="entry name" value="GLUT"/>
</dbReference>
<keyword evidence="5 6" id="KW-0472">Membrane</keyword>
<keyword evidence="8" id="KW-1185">Reference proteome</keyword>
<dbReference type="RefSeq" id="XP_029655322.2">
    <property type="nucleotide sequence ID" value="XM_029799462.2"/>
</dbReference>
<keyword evidence="2" id="KW-0813">Transport</keyword>
<evidence type="ECO:0000256" key="6">
    <source>
        <dbReference type="SAM" id="Phobius"/>
    </source>
</evidence>
<feature type="transmembrane region" description="Helical" evidence="6">
    <location>
        <begin position="74"/>
        <end position="98"/>
    </location>
</feature>
<sequence>MAITILTFCPESPRWLLMKGRDTKAYEALRKLRKNGNLRLEFDELVNEQNSTTCKPVSIWTVLRKKEFRYPIKIIFVVFFVQQFSGINMILAFSNNIYRNVGLSDENVQYAIIGSGASLLLSSCIAAPFIDTIGRKKLLIYPLAIMILMLIMETIALVYKIYILAIVCLYIYMMSFDISLGVIPQSLMVEYFQQDARSAASSIGVFISSSSNFAALWLFKPVIENEQIKNYVFVIFIVLCSISLVFLQIYVVETVNRKFEDINRDLKKHLNNHNTSQL</sequence>
<feature type="transmembrane region" description="Helical" evidence="6">
    <location>
        <begin position="199"/>
        <end position="219"/>
    </location>
</feature>
<evidence type="ECO:0000256" key="5">
    <source>
        <dbReference type="ARBA" id="ARBA00023136"/>
    </source>
</evidence>
<dbReference type="Gene3D" id="1.20.1250.20">
    <property type="entry name" value="MFS general substrate transporter like domains"/>
    <property type="match status" value="1"/>
</dbReference>
<dbReference type="InterPro" id="IPR020846">
    <property type="entry name" value="MFS_dom"/>
</dbReference>
<feature type="domain" description="Major facilitator superfamily (MFS) profile" evidence="7">
    <location>
        <begin position="1"/>
        <end position="255"/>
    </location>
</feature>
<evidence type="ECO:0000256" key="1">
    <source>
        <dbReference type="ARBA" id="ARBA00004141"/>
    </source>
</evidence>
<organism evidence="8 9">
    <name type="scientific">Octopus sinensis</name>
    <name type="common">East Asian common octopus</name>
    <dbReference type="NCBI Taxonomy" id="2607531"/>
    <lineage>
        <taxon>Eukaryota</taxon>
        <taxon>Metazoa</taxon>
        <taxon>Spiralia</taxon>
        <taxon>Lophotrochozoa</taxon>
        <taxon>Mollusca</taxon>
        <taxon>Cephalopoda</taxon>
        <taxon>Coleoidea</taxon>
        <taxon>Octopodiformes</taxon>
        <taxon>Octopoda</taxon>
        <taxon>Incirrata</taxon>
        <taxon>Octopodidae</taxon>
        <taxon>Octopus</taxon>
    </lineage>
</organism>
<feature type="transmembrane region" description="Helical" evidence="6">
    <location>
        <begin position="162"/>
        <end position="187"/>
    </location>
</feature>
<evidence type="ECO:0000256" key="4">
    <source>
        <dbReference type="ARBA" id="ARBA00022989"/>
    </source>
</evidence>
<dbReference type="GO" id="GO:0015149">
    <property type="term" value="F:hexose transmembrane transporter activity"/>
    <property type="evidence" value="ECO:0007669"/>
    <property type="project" value="TreeGrafter"/>
</dbReference>
<accession>A0A6P7U1B6</accession>
<reference evidence="9" key="1">
    <citation type="submission" date="2025-08" db="UniProtKB">
        <authorList>
            <consortium name="RefSeq"/>
        </authorList>
    </citation>
    <scope>IDENTIFICATION</scope>
</reference>
<evidence type="ECO:0000259" key="7">
    <source>
        <dbReference type="PROSITE" id="PS50850"/>
    </source>
</evidence>
<feature type="transmembrane region" description="Helical" evidence="6">
    <location>
        <begin position="138"/>
        <end position="156"/>
    </location>
</feature>
<evidence type="ECO:0000313" key="9">
    <source>
        <dbReference type="RefSeq" id="XP_029655322.2"/>
    </source>
</evidence>
<evidence type="ECO:0000256" key="2">
    <source>
        <dbReference type="ARBA" id="ARBA00022448"/>
    </source>
</evidence>
<gene>
    <name evidence="9" type="primary">LOC115229033</name>
</gene>
<dbReference type="Pfam" id="PF00083">
    <property type="entry name" value="Sugar_tr"/>
    <property type="match status" value="1"/>
</dbReference>
<keyword evidence="4 6" id="KW-1133">Transmembrane helix</keyword>
<dbReference type="GO" id="GO:0016020">
    <property type="term" value="C:membrane"/>
    <property type="evidence" value="ECO:0007669"/>
    <property type="project" value="UniProtKB-SubCell"/>
</dbReference>
<dbReference type="KEGG" id="osn:115229033"/>
<dbReference type="Proteomes" id="UP000515154">
    <property type="component" value="Unplaced"/>
</dbReference>
<keyword evidence="3 6" id="KW-0812">Transmembrane</keyword>
<name>A0A6P7U1B6_9MOLL</name>
<dbReference type="AlphaFoldDB" id="A0A6P7U1B6"/>
<dbReference type="PANTHER" id="PTHR23503:SF8">
    <property type="entry name" value="FACILITATED GLUCOSE TRANSPORTER PROTEIN 1"/>
    <property type="match status" value="1"/>
</dbReference>
<evidence type="ECO:0000313" key="8">
    <source>
        <dbReference type="Proteomes" id="UP000515154"/>
    </source>
</evidence>
<dbReference type="InterPro" id="IPR005828">
    <property type="entry name" value="MFS_sugar_transport-like"/>
</dbReference>
<feature type="transmembrane region" description="Helical" evidence="6">
    <location>
        <begin position="110"/>
        <end position="131"/>
    </location>
</feature>
<comment type="subcellular location">
    <subcellularLocation>
        <location evidence="1">Membrane</location>
        <topology evidence="1">Multi-pass membrane protein</topology>
    </subcellularLocation>
</comment>
<dbReference type="PROSITE" id="PS50850">
    <property type="entry name" value="MFS"/>
    <property type="match status" value="1"/>
</dbReference>
<protein>
    <submittedName>
        <fullName evidence="9">Solute carrier family 2, facilitated glucose transporter member 5-like</fullName>
    </submittedName>
</protein>
<dbReference type="SUPFAM" id="SSF103473">
    <property type="entry name" value="MFS general substrate transporter"/>
    <property type="match status" value="1"/>
</dbReference>